<evidence type="ECO:0000256" key="1">
    <source>
        <dbReference type="ARBA" id="ARBA00005817"/>
    </source>
</evidence>
<dbReference type="EMBL" id="AUZY01009867">
    <property type="protein sequence ID" value="EQD40627.1"/>
    <property type="molecule type" value="Genomic_DNA"/>
</dbReference>
<dbReference type="InterPro" id="IPR014731">
    <property type="entry name" value="ETF_asu_C"/>
</dbReference>
<feature type="domain" description="Electron transfer flavoprotein alpha/beta-subunit N-terminal" evidence="8">
    <location>
        <begin position="9"/>
        <end position="133"/>
    </location>
</feature>
<comment type="similarity">
    <text evidence="1">Belongs to the ETF alpha-subunit/FixB family.</text>
</comment>
<dbReference type="Gene3D" id="3.40.50.620">
    <property type="entry name" value="HUPs"/>
    <property type="match status" value="1"/>
</dbReference>
<evidence type="ECO:0000256" key="4">
    <source>
        <dbReference type="ARBA" id="ARBA00022827"/>
    </source>
</evidence>
<dbReference type="PIRSF" id="PIRSF000089">
    <property type="entry name" value="Electra_flavoP_a"/>
    <property type="match status" value="1"/>
</dbReference>
<sequence length="287" mass="29209">FGTPSEPAATSWGRDGIDEVCWLADPPGGGRVAGALVPSLLALLSERSIELVLLPSTTFGRELAGALAARWDAAAATGVTGISHGAGGWEVRRSVFGGRATETRNLPGPRAVVGLRPRAFPTPEPREAQAGSTSQGAVGAGSWADGPALVGTEPVVTGEGPALGDATIVVAGGRGVRSADQFRLIEELAAALDAAVGASRAVTDAGWRPTSLQVGQTGRTVTPQLYIAVGISGAIQHIVGMIGSRVIVAINSDATAPIFKVADYGIVGDLFQIVPALTAEIRRVRGR</sequence>
<protein>
    <submittedName>
        <fullName evidence="9">Electron transfer flavoprotein, alpha subunit</fullName>
    </submittedName>
</protein>
<dbReference type="InterPro" id="IPR014729">
    <property type="entry name" value="Rossmann-like_a/b/a_fold"/>
</dbReference>
<dbReference type="GO" id="GO:0050660">
    <property type="term" value="F:flavin adenine dinucleotide binding"/>
    <property type="evidence" value="ECO:0007669"/>
    <property type="project" value="InterPro"/>
</dbReference>
<evidence type="ECO:0000256" key="6">
    <source>
        <dbReference type="SAM" id="MobiDB-lite"/>
    </source>
</evidence>
<feature type="domain" description="Electron transfer flavoprotein alpha subunit C-terminal" evidence="7">
    <location>
        <begin position="163"/>
        <end position="241"/>
    </location>
</feature>
<gene>
    <name evidence="9" type="ORF">B1B_14850</name>
</gene>
<dbReference type="SUPFAM" id="SSF52467">
    <property type="entry name" value="DHS-like NAD/FAD-binding domain"/>
    <property type="match status" value="1"/>
</dbReference>
<organism evidence="9">
    <name type="scientific">mine drainage metagenome</name>
    <dbReference type="NCBI Taxonomy" id="410659"/>
    <lineage>
        <taxon>unclassified sequences</taxon>
        <taxon>metagenomes</taxon>
        <taxon>ecological metagenomes</taxon>
    </lineage>
</organism>
<comment type="caution">
    <text evidence="9">The sequence shown here is derived from an EMBL/GenBank/DDBJ whole genome shotgun (WGS) entry which is preliminary data.</text>
</comment>
<evidence type="ECO:0000313" key="9">
    <source>
        <dbReference type="EMBL" id="EQD40627.1"/>
    </source>
</evidence>
<dbReference type="PANTHER" id="PTHR43153">
    <property type="entry name" value="ELECTRON TRANSFER FLAVOPROTEIN ALPHA"/>
    <property type="match status" value="1"/>
</dbReference>
<dbReference type="PROSITE" id="PS00696">
    <property type="entry name" value="ETF_ALPHA"/>
    <property type="match status" value="1"/>
</dbReference>
<feature type="region of interest" description="Disordered" evidence="6">
    <location>
        <begin position="100"/>
        <end position="143"/>
    </location>
</feature>
<dbReference type="InterPro" id="IPR029035">
    <property type="entry name" value="DHS-like_NAD/FAD-binding_dom"/>
</dbReference>
<dbReference type="FunFam" id="3.40.50.1220:FF:000001">
    <property type="entry name" value="Electron transfer flavoprotein, alpha subunit"/>
    <property type="match status" value="1"/>
</dbReference>
<dbReference type="InterPro" id="IPR018206">
    <property type="entry name" value="ETF_asu_C_CS"/>
</dbReference>
<dbReference type="Pfam" id="PF01012">
    <property type="entry name" value="ETF"/>
    <property type="match status" value="1"/>
</dbReference>
<dbReference type="GO" id="GO:0033539">
    <property type="term" value="P:fatty acid beta-oxidation using acyl-CoA dehydrogenase"/>
    <property type="evidence" value="ECO:0007669"/>
    <property type="project" value="TreeGrafter"/>
</dbReference>
<accession>T0Z986</accession>
<evidence type="ECO:0000259" key="8">
    <source>
        <dbReference type="Pfam" id="PF01012"/>
    </source>
</evidence>
<dbReference type="Gene3D" id="3.40.50.1220">
    <property type="entry name" value="TPP-binding domain"/>
    <property type="match status" value="1"/>
</dbReference>
<keyword evidence="5" id="KW-0249">Electron transport</keyword>
<dbReference type="AlphaFoldDB" id="T0Z986"/>
<name>T0Z986_9ZZZZ</name>
<feature type="non-terminal residue" evidence="9">
    <location>
        <position position="1"/>
    </location>
</feature>
<evidence type="ECO:0000256" key="2">
    <source>
        <dbReference type="ARBA" id="ARBA00022448"/>
    </source>
</evidence>
<evidence type="ECO:0000256" key="5">
    <source>
        <dbReference type="ARBA" id="ARBA00022982"/>
    </source>
</evidence>
<keyword evidence="4" id="KW-0274">FAD</keyword>
<reference evidence="9" key="1">
    <citation type="submission" date="2013-08" db="EMBL/GenBank/DDBJ databases">
        <authorList>
            <person name="Mendez C."/>
            <person name="Richter M."/>
            <person name="Ferrer M."/>
            <person name="Sanchez J."/>
        </authorList>
    </citation>
    <scope>NUCLEOTIDE SEQUENCE</scope>
</reference>
<keyword evidence="3" id="KW-0285">Flavoprotein</keyword>
<dbReference type="InterPro" id="IPR001308">
    <property type="entry name" value="ETF_a/FixB"/>
</dbReference>
<dbReference type="SUPFAM" id="SSF52402">
    <property type="entry name" value="Adenine nucleotide alpha hydrolases-like"/>
    <property type="match status" value="1"/>
</dbReference>
<dbReference type="InterPro" id="IPR014730">
    <property type="entry name" value="ETF_a/b_N"/>
</dbReference>
<dbReference type="Pfam" id="PF00766">
    <property type="entry name" value="ETF_alpha"/>
    <property type="match status" value="1"/>
</dbReference>
<dbReference type="PANTHER" id="PTHR43153:SF1">
    <property type="entry name" value="ELECTRON TRANSFER FLAVOPROTEIN SUBUNIT ALPHA, MITOCHONDRIAL"/>
    <property type="match status" value="1"/>
</dbReference>
<proteinExistence type="inferred from homology"/>
<evidence type="ECO:0000259" key="7">
    <source>
        <dbReference type="Pfam" id="PF00766"/>
    </source>
</evidence>
<evidence type="ECO:0000256" key="3">
    <source>
        <dbReference type="ARBA" id="ARBA00022630"/>
    </source>
</evidence>
<keyword evidence="2" id="KW-0813">Transport</keyword>
<reference evidence="9" key="2">
    <citation type="journal article" date="2014" name="ISME J.">
        <title>Microbial stratification in low pH oxic and suboxic macroscopic growths along an acid mine drainage.</title>
        <authorList>
            <person name="Mendez-Garcia C."/>
            <person name="Mesa V."/>
            <person name="Sprenger R.R."/>
            <person name="Richter M."/>
            <person name="Diez M.S."/>
            <person name="Solano J."/>
            <person name="Bargiela R."/>
            <person name="Golyshina O.V."/>
            <person name="Manteca A."/>
            <person name="Ramos J.L."/>
            <person name="Gallego J.R."/>
            <person name="Llorente I."/>
            <person name="Martins Dos Santos V.A."/>
            <person name="Jensen O.N."/>
            <person name="Pelaez A.I."/>
            <person name="Sanchez J."/>
            <person name="Ferrer M."/>
        </authorList>
    </citation>
    <scope>NUCLEOTIDE SEQUENCE</scope>
</reference>
<dbReference type="GO" id="GO:0009055">
    <property type="term" value="F:electron transfer activity"/>
    <property type="evidence" value="ECO:0007669"/>
    <property type="project" value="InterPro"/>
</dbReference>